<accession>A0AAU8NED1</accession>
<organism evidence="1">
    <name type="scientific">Paenibacillus sp. AN1007</name>
    <dbReference type="NCBI Taxonomy" id="3151385"/>
    <lineage>
        <taxon>Bacteria</taxon>
        <taxon>Bacillati</taxon>
        <taxon>Bacillota</taxon>
        <taxon>Bacilli</taxon>
        <taxon>Bacillales</taxon>
        <taxon>Paenibacillaceae</taxon>
        <taxon>Paenibacillus</taxon>
    </lineage>
</organism>
<name>A0AAU8NED1_9BACL</name>
<dbReference type="AlphaFoldDB" id="A0AAU8NED1"/>
<proteinExistence type="predicted"/>
<protein>
    <submittedName>
        <fullName evidence="1">Uncharacterized protein</fullName>
    </submittedName>
</protein>
<reference evidence="1" key="1">
    <citation type="submission" date="2024-05" db="EMBL/GenBank/DDBJ databases">
        <title>Draft genome assemblies of 36 bacteria isolated from hibernating arctic ground squirrels.</title>
        <authorList>
            <person name="McKee H."/>
            <person name="Mullen L."/>
            <person name="Drown D.M."/>
            <person name="Duddleston K.N."/>
        </authorList>
    </citation>
    <scope>NUCLEOTIDE SEQUENCE</scope>
    <source>
        <strain evidence="1">AN1007</strain>
    </source>
</reference>
<evidence type="ECO:0000313" key="1">
    <source>
        <dbReference type="EMBL" id="XCP95328.1"/>
    </source>
</evidence>
<dbReference type="EMBL" id="CP159992">
    <property type="protein sequence ID" value="XCP95328.1"/>
    <property type="molecule type" value="Genomic_DNA"/>
</dbReference>
<dbReference type="RefSeq" id="WP_366293259.1">
    <property type="nucleotide sequence ID" value="NZ_CP159992.1"/>
</dbReference>
<gene>
    <name evidence="1" type="ORF">ABXS70_00810</name>
</gene>
<sequence>MTIYCPLRLDEHYNNNGFSYPGTGNIGNFTTFGSSYPADELADQGNMQWKDVPFVFPDSTQRFNNIELESQRIQVPDGEYAALYILGAADNGSYHEFIYFERNEERVGKASLALTNWTETTAKFKEEMMHRFRGMYTQKGALLTSVHPIIWFQQIQLEEALCFDTMIMSDNPCMHIFALTLGKERSE</sequence>